<keyword evidence="2" id="KW-1185">Reference proteome</keyword>
<dbReference type="PROSITE" id="PS00018">
    <property type="entry name" value="EF_HAND_1"/>
    <property type="match status" value="1"/>
</dbReference>
<dbReference type="EMBL" id="JBHRSZ010000002">
    <property type="protein sequence ID" value="MFC3150621.1"/>
    <property type="molecule type" value="Genomic_DNA"/>
</dbReference>
<dbReference type="Proteomes" id="UP001595476">
    <property type="component" value="Unassembled WGS sequence"/>
</dbReference>
<protein>
    <recommendedName>
        <fullName evidence="3">EF-hand domain-containing protein</fullName>
    </recommendedName>
</protein>
<dbReference type="RefSeq" id="WP_386717750.1">
    <property type="nucleotide sequence ID" value="NZ_JBHRSZ010000002.1"/>
</dbReference>
<reference evidence="2" key="1">
    <citation type="journal article" date="2019" name="Int. J. Syst. Evol. Microbiol.">
        <title>The Global Catalogue of Microorganisms (GCM) 10K type strain sequencing project: providing services to taxonomists for standard genome sequencing and annotation.</title>
        <authorList>
            <consortium name="The Broad Institute Genomics Platform"/>
            <consortium name="The Broad Institute Genome Sequencing Center for Infectious Disease"/>
            <person name="Wu L."/>
            <person name="Ma J."/>
        </authorList>
    </citation>
    <scope>NUCLEOTIDE SEQUENCE [LARGE SCALE GENOMIC DNA]</scope>
    <source>
        <strain evidence="2">KCTC 52438</strain>
    </source>
</reference>
<evidence type="ECO:0000313" key="1">
    <source>
        <dbReference type="EMBL" id="MFC3150621.1"/>
    </source>
</evidence>
<name>A0ABV7HDB3_9GAMM</name>
<dbReference type="InterPro" id="IPR018247">
    <property type="entry name" value="EF_Hand_1_Ca_BS"/>
</dbReference>
<evidence type="ECO:0000313" key="2">
    <source>
        <dbReference type="Proteomes" id="UP001595476"/>
    </source>
</evidence>
<accession>A0ABV7HDB3</accession>
<proteinExistence type="predicted"/>
<evidence type="ECO:0008006" key="3">
    <source>
        <dbReference type="Google" id="ProtNLM"/>
    </source>
</evidence>
<gene>
    <name evidence="1" type="ORF">ACFOEK_06265</name>
</gene>
<sequence length="166" mass="20136">MKNVEQFKSSLQKELADYLAKQQSFFAEYEIRILDLDFFPWPWDHGQLIISYLVVGEDHWEEKAQKNSEYYTPDWKFNEFNNMFDGHEGHALEELFAEYWEDFEYWDNWDENAEGAITREEMFRHFSSVVKSEQVMSAIKGYNLSKDFKIRVSDPRYDFDEEFDVI</sequence>
<organism evidence="1 2">
    <name type="scientific">Litoribrevibacter euphylliae</name>
    <dbReference type="NCBI Taxonomy" id="1834034"/>
    <lineage>
        <taxon>Bacteria</taxon>
        <taxon>Pseudomonadati</taxon>
        <taxon>Pseudomonadota</taxon>
        <taxon>Gammaproteobacteria</taxon>
        <taxon>Oceanospirillales</taxon>
        <taxon>Oceanospirillaceae</taxon>
        <taxon>Litoribrevibacter</taxon>
    </lineage>
</organism>
<comment type="caution">
    <text evidence="1">The sequence shown here is derived from an EMBL/GenBank/DDBJ whole genome shotgun (WGS) entry which is preliminary data.</text>
</comment>